<keyword evidence="3" id="KW-0539">Nucleus</keyword>
<evidence type="ECO:0000256" key="3">
    <source>
        <dbReference type="ARBA" id="ARBA00023242"/>
    </source>
</evidence>
<feature type="chain" id="PRO_5004543665" description="JmjC domain-containing protein" evidence="4">
    <location>
        <begin position="21"/>
        <end position="204"/>
    </location>
</feature>
<feature type="non-terminal residue" evidence="6">
    <location>
        <position position="1"/>
    </location>
</feature>
<evidence type="ECO:0000313" key="6">
    <source>
        <dbReference type="EMBL" id="EPQ50082.1"/>
    </source>
</evidence>
<dbReference type="OMA" id="CIVDCES"/>
<proteinExistence type="predicted"/>
<reference evidence="6 7" key="1">
    <citation type="journal article" date="2012" name="Science">
        <title>The Paleozoic origin of enzymatic lignin decomposition reconstructed from 31 fungal genomes.</title>
        <authorList>
            <person name="Floudas D."/>
            <person name="Binder M."/>
            <person name="Riley R."/>
            <person name="Barry K."/>
            <person name="Blanchette R.A."/>
            <person name="Henrissat B."/>
            <person name="Martinez A.T."/>
            <person name="Otillar R."/>
            <person name="Spatafora J.W."/>
            <person name="Yadav J.S."/>
            <person name="Aerts A."/>
            <person name="Benoit I."/>
            <person name="Boyd A."/>
            <person name="Carlson A."/>
            <person name="Copeland A."/>
            <person name="Coutinho P.M."/>
            <person name="de Vries R.P."/>
            <person name="Ferreira P."/>
            <person name="Findley K."/>
            <person name="Foster B."/>
            <person name="Gaskell J."/>
            <person name="Glotzer D."/>
            <person name="Gorecki P."/>
            <person name="Heitman J."/>
            <person name="Hesse C."/>
            <person name="Hori C."/>
            <person name="Igarashi K."/>
            <person name="Jurgens J.A."/>
            <person name="Kallen N."/>
            <person name="Kersten P."/>
            <person name="Kohler A."/>
            <person name="Kuees U."/>
            <person name="Kumar T.K.A."/>
            <person name="Kuo A."/>
            <person name="LaButti K."/>
            <person name="Larrondo L.F."/>
            <person name="Lindquist E."/>
            <person name="Ling A."/>
            <person name="Lombard V."/>
            <person name="Lucas S."/>
            <person name="Lundell T."/>
            <person name="Martin R."/>
            <person name="McLaughlin D.J."/>
            <person name="Morgenstern I."/>
            <person name="Morin E."/>
            <person name="Murat C."/>
            <person name="Nagy L.G."/>
            <person name="Nolan M."/>
            <person name="Ohm R.A."/>
            <person name="Patyshakuliyeva A."/>
            <person name="Rokas A."/>
            <person name="Ruiz-Duenas F.J."/>
            <person name="Sabat G."/>
            <person name="Salamov A."/>
            <person name="Samejima M."/>
            <person name="Schmutz J."/>
            <person name="Slot J.C."/>
            <person name="St John F."/>
            <person name="Stenlid J."/>
            <person name="Sun H."/>
            <person name="Sun S."/>
            <person name="Syed K."/>
            <person name="Tsang A."/>
            <person name="Wiebenga A."/>
            <person name="Young D."/>
            <person name="Pisabarro A."/>
            <person name="Eastwood D.C."/>
            <person name="Martin F."/>
            <person name="Cullen D."/>
            <person name="Grigoriev I.V."/>
            <person name="Hibbett D.S."/>
        </authorList>
    </citation>
    <scope>NUCLEOTIDE SEQUENCE [LARGE SCALE GENOMIC DNA]</scope>
    <source>
        <strain evidence="6 7">ATCC 11539</strain>
    </source>
</reference>
<dbReference type="AlphaFoldDB" id="S7PRS9"/>
<comment type="subcellular location">
    <subcellularLocation>
        <location evidence="1">Nucleus</location>
    </subcellularLocation>
</comment>
<dbReference type="GeneID" id="19304916"/>
<dbReference type="GO" id="GO:0031490">
    <property type="term" value="F:chromatin DNA binding"/>
    <property type="evidence" value="ECO:0007669"/>
    <property type="project" value="TreeGrafter"/>
</dbReference>
<dbReference type="InterPro" id="IPR003347">
    <property type="entry name" value="JmjC_dom"/>
</dbReference>
<dbReference type="PROSITE" id="PS51184">
    <property type="entry name" value="JMJC"/>
    <property type="match status" value="1"/>
</dbReference>
<keyword evidence="4" id="KW-0732">Signal</keyword>
<dbReference type="GO" id="GO:0000118">
    <property type="term" value="C:histone deacetylase complex"/>
    <property type="evidence" value="ECO:0007669"/>
    <property type="project" value="TreeGrafter"/>
</dbReference>
<dbReference type="PANTHER" id="PTHR12549">
    <property type="entry name" value="JMJC DOMAIN-CONTAINING HISTONE DEMETHYLATION PROTEIN"/>
    <property type="match status" value="1"/>
</dbReference>
<dbReference type="GO" id="GO:0000785">
    <property type="term" value="C:chromatin"/>
    <property type="evidence" value="ECO:0007669"/>
    <property type="project" value="TreeGrafter"/>
</dbReference>
<name>S7PRS9_GLOTA</name>
<dbReference type="GO" id="GO:0003712">
    <property type="term" value="F:transcription coregulator activity"/>
    <property type="evidence" value="ECO:0007669"/>
    <property type="project" value="TreeGrafter"/>
</dbReference>
<organism evidence="6 7">
    <name type="scientific">Gloeophyllum trabeum (strain ATCC 11539 / FP-39264 / Madison 617)</name>
    <name type="common">Brown rot fungus</name>
    <dbReference type="NCBI Taxonomy" id="670483"/>
    <lineage>
        <taxon>Eukaryota</taxon>
        <taxon>Fungi</taxon>
        <taxon>Dikarya</taxon>
        <taxon>Basidiomycota</taxon>
        <taxon>Agaricomycotina</taxon>
        <taxon>Agaricomycetes</taxon>
        <taxon>Gloeophyllales</taxon>
        <taxon>Gloeophyllaceae</taxon>
        <taxon>Gloeophyllum</taxon>
    </lineage>
</organism>
<dbReference type="Gene3D" id="2.60.120.650">
    <property type="entry name" value="Cupin"/>
    <property type="match status" value="1"/>
</dbReference>
<dbReference type="EMBL" id="KB469368">
    <property type="protein sequence ID" value="EPQ50082.1"/>
    <property type="molecule type" value="Genomic_DNA"/>
</dbReference>
<dbReference type="HOGENOM" id="CLU_067901_1_0_1"/>
<dbReference type="GO" id="GO:0046872">
    <property type="term" value="F:metal ion binding"/>
    <property type="evidence" value="ECO:0007669"/>
    <property type="project" value="UniProtKB-KW"/>
</dbReference>
<dbReference type="GO" id="GO:0032454">
    <property type="term" value="F:histone H3K9 demethylase activity"/>
    <property type="evidence" value="ECO:0007669"/>
    <property type="project" value="InterPro"/>
</dbReference>
<feature type="signal peptide" evidence="4">
    <location>
        <begin position="1"/>
        <end position="20"/>
    </location>
</feature>
<dbReference type="eggNOG" id="KOG1356">
    <property type="taxonomic scope" value="Eukaryota"/>
</dbReference>
<dbReference type="GO" id="GO:0006357">
    <property type="term" value="P:regulation of transcription by RNA polymerase II"/>
    <property type="evidence" value="ECO:0007669"/>
    <property type="project" value="TreeGrafter"/>
</dbReference>
<dbReference type="OrthoDB" id="1667110at2759"/>
<dbReference type="PANTHER" id="PTHR12549:SF38">
    <property type="entry name" value="JMJC DOMAIN-CONTAINING HISTONE DEMETHYLASE 2, ISOFORM A"/>
    <property type="match status" value="1"/>
</dbReference>
<accession>S7PRS9</accession>
<dbReference type="KEGG" id="gtr:GLOTRDRAFT_16579"/>
<evidence type="ECO:0000256" key="1">
    <source>
        <dbReference type="ARBA" id="ARBA00004123"/>
    </source>
</evidence>
<dbReference type="SUPFAM" id="SSF51197">
    <property type="entry name" value="Clavaminate synthase-like"/>
    <property type="match status" value="1"/>
</dbReference>
<evidence type="ECO:0000256" key="2">
    <source>
        <dbReference type="ARBA" id="ARBA00022723"/>
    </source>
</evidence>
<dbReference type="RefSeq" id="XP_007871461.1">
    <property type="nucleotide sequence ID" value="XM_007873270.1"/>
</dbReference>
<sequence length="204" mass="22769">LTHAAFVSLWRASIPIIVSGLDSALQLPWTPSYFIEKYGNMDASLIDGGTGETIQSTVEDFFKGFGLLDPQRPVLKLKDWPSDRTFKEAFPDLWADFLSILPMPDYTKPNGYFNLAAYIPRNTVVPDLGPKLYLAYQDKNCLGSTALHADVSNALNILMYASRTSDDRDGFALWHVFSPSHTPLLREYLRSLDKSIGAVDPIHA</sequence>
<dbReference type="Proteomes" id="UP000030669">
    <property type="component" value="Unassembled WGS sequence"/>
</dbReference>
<keyword evidence="7" id="KW-1185">Reference proteome</keyword>
<dbReference type="InterPro" id="IPR045109">
    <property type="entry name" value="LSDs-like"/>
</dbReference>
<keyword evidence="2" id="KW-0479">Metal-binding</keyword>
<feature type="domain" description="JmjC" evidence="5">
    <location>
        <begin position="97"/>
        <end position="204"/>
    </location>
</feature>
<protein>
    <recommendedName>
        <fullName evidence="5">JmjC domain-containing protein</fullName>
    </recommendedName>
</protein>
<feature type="non-terminal residue" evidence="6">
    <location>
        <position position="204"/>
    </location>
</feature>
<gene>
    <name evidence="6" type="ORF">GLOTRDRAFT_16579</name>
</gene>
<evidence type="ECO:0000313" key="7">
    <source>
        <dbReference type="Proteomes" id="UP000030669"/>
    </source>
</evidence>
<evidence type="ECO:0000256" key="4">
    <source>
        <dbReference type="SAM" id="SignalP"/>
    </source>
</evidence>
<evidence type="ECO:0000259" key="5">
    <source>
        <dbReference type="PROSITE" id="PS51184"/>
    </source>
</evidence>